<comment type="similarity">
    <text evidence="2">Belongs to the NOSIP family.</text>
</comment>
<keyword evidence="3" id="KW-0539">Nucleus</keyword>
<dbReference type="GO" id="GO:0005634">
    <property type="term" value="C:nucleus"/>
    <property type="evidence" value="ECO:0007669"/>
    <property type="project" value="UniProtKB-SubCell"/>
</dbReference>
<feature type="domain" description="Nitric oxide synthase-interacting protein zinc-finger" evidence="5">
    <location>
        <begin position="42"/>
        <end position="112"/>
    </location>
</feature>
<dbReference type="InterPro" id="IPR031790">
    <property type="entry name" value="Znf-NOSIP"/>
</dbReference>
<evidence type="ECO:0000313" key="7">
    <source>
        <dbReference type="Proteomes" id="UP001603857"/>
    </source>
</evidence>
<dbReference type="Pfam" id="PF15906">
    <property type="entry name" value="zf-NOSIP"/>
    <property type="match status" value="1"/>
</dbReference>
<evidence type="ECO:0000256" key="1">
    <source>
        <dbReference type="ARBA" id="ARBA00004123"/>
    </source>
</evidence>
<name>A0ABD1LUK4_9FABA</name>
<dbReference type="AlphaFoldDB" id="A0ABD1LUK4"/>
<dbReference type="EMBL" id="JBGMDY010000007">
    <property type="protein sequence ID" value="KAL2327204.1"/>
    <property type="molecule type" value="Genomic_DNA"/>
</dbReference>
<feature type="region of interest" description="Disordered" evidence="4">
    <location>
        <begin position="1"/>
        <end position="47"/>
    </location>
</feature>
<reference evidence="6 7" key="1">
    <citation type="submission" date="2024-08" db="EMBL/GenBank/DDBJ databases">
        <title>Insights into the chromosomal genome structure of Flemingia macrophylla.</title>
        <authorList>
            <person name="Ding Y."/>
            <person name="Zhao Y."/>
            <person name="Bi W."/>
            <person name="Wu M."/>
            <person name="Zhao G."/>
            <person name="Gong Y."/>
            <person name="Li W."/>
            <person name="Zhang P."/>
        </authorList>
    </citation>
    <scope>NUCLEOTIDE SEQUENCE [LARGE SCALE GENOMIC DNA]</scope>
    <source>
        <strain evidence="6">DYQJB</strain>
        <tissue evidence="6">Leaf</tissue>
    </source>
</reference>
<dbReference type="Proteomes" id="UP001603857">
    <property type="component" value="Unassembled WGS sequence"/>
</dbReference>
<evidence type="ECO:0000256" key="4">
    <source>
        <dbReference type="SAM" id="MobiDB-lite"/>
    </source>
</evidence>
<keyword evidence="7" id="KW-1185">Reference proteome</keyword>
<feature type="compositionally biased region" description="Polar residues" evidence="4">
    <location>
        <begin position="1"/>
        <end position="12"/>
    </location>
</feature>
<comment type="caution">
    <text evidence="6">The sequence shown here is derived from an EMBL/GenBank/DDBJ whole genome shotgun (WGS) entry which is preliminary data.</text>
</comment>
<evidence type="ECO:0000259" key="5">
    <source>
        <dbReference type="Pfam" id="PF15906"/>
    </source>
</evidence>
<organism evidence="6 7">
    <name type="scientific">Flemingia macrophylla</name>
    <dbReference type="NCBI Taxonomy" id="520843"/>
    <lineage>
        <taxon>Eukaryota</taxon>
        <taxon>Viridiplantae</taxon>
        <taxon>Streptophyta</taxon>
        <taxon>Embryophyta</taxon>
        <taxon>Tracheophyta</taxon>
        <taxon>Spermatophyta</taxon>
        <taxon>Magnoliopsida</taxon>
        <taxon>eudicotyledons</taxon>
        <taxon>Gunneridae</taxon>
        <taxon>Pentapetalae</taxon>
        <taxon>rosids</taxon>
        <taxon>fabids</taxon>
        <taxon>Fabales</taxon>
        <taxon>Fabaceae</taxon>
        <taxon>Papilionoideae</taxon>
        <taxon>50 kb inversion clade</taxon>
        <taxon>NPAAA clade</taxon>
        <taxon>indigoferoid/millettioid clade</taxon>
        <taxon>Phaseoleae</taxon>
        <taxon>Flemingia</taxon>
    </lineage>
</organism>
<evidence type="ECO:0000256" key="3">
    <source>
        <dbReference type="ARBA" id="ARBA00023242"/>
    </source>
</evidence>
<protein>
    <recommendedName>
        <fullName evidence="5">Nitric oxide synthase-interacting protein zinc-finger domain-containing protein</fullName>
    </recommendedName>
</protein>
<dbReference type="SUPFAM" id="SSF57850">
    <property type="entry name" value="RING/U-box"/>
    <property type="match status" value="1"/>
</dbReference>
<proteinExistence type="inferred from homology"/>
<dbReference type="PANTHER" id="PTHR13063">
    <property type="entry name" value="ENOS INTERACTING PROTEIN"/>
    <property type="match status" value="1"/>
</dbReference>
<dbReference type="PANTHER" id="PTHR13063:SF10">
    <property type="entry name" value="NITRIC OXIDE SYNTHASE-INTERACTING PROTEIN"/>
    <property type="match status" value="1"/>
</dbReference>
<evidence type="ECO:0000313" key="6">
    <source>
        <dbReference type="EMBL" id="KAL2327204.1"/>
    </source>
</evidence>
<sequence length="224" mass="25480">MARSLQPPSLFQQRREFRGQKARCLTEASQRKTAESPPPQRHSKNNNDLAFFKHDEKQKLGYGTQKERLDKDSIKPFDVCCLCLTSLIDPKSCHKCHIFCKECILQCLLSQKKDIQSWPLYTSIFISKMSTLMSRMWCLDRRNAWVKPYRCSVTTRFTCSMAASFLLWTTSSCIFSNTARVFSLSAARASKSLLISSSWPTTLFLDASDSARATSNLLTSSAAF</sequence>
<evidence type="ECO:0000256" key="2">
    <source>
        <dbReference type="ARBA" id="ARBA00008126"/>
    </source>
</evidence>
<dbReference type="InterPro" id="IPR016818">
    <property type="entry name" value="NOSIP"/>
</dbReference>
<comment type="subcellular location">
    <subcellularLocation>
        <location evidence="1">Nucleus</location>
    </subcellularLocation>
</comment>
<accession>A0ABD1LUK4</accession>
<dbReference type="InterPro" id="IPR013083">
    <property type="entry name" value="Znf_RING/FYVE/PHD"/>
</dbReference>
<dbReference type="Gene3D" id="3.30.40.10">
    <property type="entry name" value="Zinc/RING finger domain, C3HC4 (zinc finger)"/>
    <property type="match status" value="1"/>
</dbReference>
<gene>
    <name evidence="6" type="ORF">Fmac_020631</name>
</gene>